<feature type="transmembrane region" description="Helical" evidence="2">
    <location>
        <begin position="6"/>
        <end position="24"/>
    </location>
</feature>
<feature type="region of interest" description="Disordered" evidence="1">
    <location>
        <begin position="29"/>
        <end position="54"/>
    </location>
</feature>
<sequence length="54" mass="5785">METFATVVVIMAMIALGVLLIRLANRQHAMGPPPSTEAAAGWSGRRHGTRKGVR</sequence>
<feature type="compositionally biased region" description="Basic residues" evidence="1">
    <location>
        <begin position="44"/>
        <end position="54"/>
    </location>
</feature>
<organism evidence="3 4">
    <name type="scientific">Streptomyces rishiriensis</name>
    <dbReference type="NCBI Taxonomy" id="68264"/>
    <lineage>
        <taxon>Bacteria</taxon>
        <taxon>Bacillati</taxon>
        <taxon>Actinomycetota</taxon>
        <taxon>Actinomycetes</taxon>
        <taxon>Kitasatosporales</taxon>
        <taxon>Streptomycetaceae</taxon>
        <taxon>Streptomyces</taxon>
    </lineage>
</organism>
<dbReference type="EMBL" id="JAUSWV010000002">
    <property type="protein sequence ID" value="MDQ0582044.1"/>
    <property type="molecule type" value="Genomic_DNA"/>
</dbReference>
<reference evidence="3 4" key="1">
    <citation type="submission" date="2023-07" db="EMBL/GenBank/DDBJ databases">
        <title>Comparative genomics of wheat-associated soil bacteria to identify genetic determinants of phenazine resistance.</title>
        <authorList>
            <person name="Mouncey N."/>
        </authorList>
    </citation>
    <scope>NUCLEOTIDE SEQUENCE [LARGE SCALE GENOMIC DNA]</scope>
    <source>
        <strain evidence="3 4">B2I6</strain>
    </source>
</reference>
<keyword evidence="4" id="KW-1185">Reference proteome</keyword>
<gene>
    <name evidence="3" type="ORF">QF030_004222</name>
</gene>
<comment type="caution">
    <text evidence="3">The sequence shown here is derived from an EMBL/GenBank/DDBJ whole genome shotgun (WGS) entry which is preliminary data.</text>
</comment>
<evidence type="ECO:0000256" key="2">
    <source>
        <dbReference type="SAM" id="Phobius"/>
    </source>
</evidence>
<proteinExistence type="predicted"/>
<keyword evidence="2" id="KW-0812">Transmembrane</keyword>
<evidence type="ECO:0000313" key="4">
    <source>
        <dbReference type="Proteomes" id="UP001230654"/>
    </source>
</evidence>
<keyword evidence="2" id="KW-0472">Membrane</keyword>
<protein>
    <recommendedName>
        <fullName evidence="5">Secreted protein</fullName>
    </recommendedName>
</protein>
<evidence type="ECO:0000313" key="3">
    <source>
        <dbReference type="EMBL" id="MDQ0582044.1"/>
    </source>
</evidence>
<evidence type="ECO:0008006" key="5">
    <source>
        <dbReference type="Google" id="ProtNLM"/>
    </source>
</evidence>
<dbReference type="Proteomes" id="UP001230654">
    <property type="component" value="Unassembled WGS sequence"/>
</dbReference>
<evidence type="ECO:0000256" key="1">
    <source>
        <dbReference type="SAM" id="MobiDB-lite"/>
    </source>
</evidence>
<accession>A0ABU0NSU4</accession>
<name>A0ABU0NSU4_STRRH</name>
<keyword evidence="2" id="KW-1133">Transmembrane helix</keyword>